<name>A0A941FN51_9BACI</name>
<sequence length="83" mass="9571">MYDGHPSGAEDICSQNGYNLMICNSDNNPEKERGYFDMLLSHRIDGLIIHTTGGNHDMLKQMQEQRPRSSFWIGRCQILKSIR</sequence>
<evidence type="ECO:0000313" key="3">
    <source>
        <dbReference type="Proteomes" id="UP000680045"/>
    </source>
</evidence>
<evidence type="ECO:0000313" key="2">
    <source>
        <dbReference type="EMBL" id="MBR8644575.1"/>
    </source>
</evidence>
<comment type="caution">
    <text evidence="2">The sequence shown here is derived from an EMBL/GenBank/DDBJ whole genome shotgun (WGS) entry which is preliminary data.</text>
</comment>
<dbReference type="EMBL" id="JAGTPW010000012">
    <property type="protein sequence ID" value="MBR8644575.1"/>
    <property type="molecule type" value="Genomic_DNA"/>
</dbReference>
<proteinExistence type="predicted"/>
<dbReference type="Gene3D" id="3.40.50.2300">
    <property type="match status" value="1"/>
</dbReference>
<reference evidence="2" key="1">
    <citation type="submission" date="2021-04" db="EMBL/GenBank/DDBJ databases">
        <title>Whole genome sequencing of Enterococci isolates from hospitalized patients.</title>
        <authorList>
            <person name="Ogoti B.M."/>
            <person name="Onyambu F.G."/>
        </authorList>
    </citation>
    <scope>NUCLEOTIDE SEQUENCE</scope>
    <source>
        <strain evidence="2">242</strain>
    </source>
</reference>
<dbReference type="InterPro" id="IPR001761">
    <property type="entry name" value="Peripla_BP/Lac1_sug-bd_dom"/>
</dbReference>
<feature type="domain" description="Periplasmic binding protein/LacI sugar binding" evidence="1">
    <location>
        <begin position="8"/>
        <end position="65"/>
    </location>
</feature>
<protein>
    <recommendedName>
        <fullName evidence="1">Periplasmic binding protein/LacI sugar binding domain-containing protein</fullName>
    </recommendedName>
</protein>
<dbReference type="AlphaFoldDB" id="A0A941FN51"/>
<dbReference type="Pfam" id="PF00532">
    <property type="entry name" value="Peripla_BP_1"/>
    <property type="match status" value="1"/>
</dbReference>
<dbReference type="InterPro" id="IPR028082">
    <property type="entry name" value="Peripla_BP_I"/>
</dbReference>
<organism evidence="2 3">
    <name type="scientific">Peribacillus frigoritolerans</name>
    <dbReference type="NCBI Taxonomy" id="450367"/>
    <lineage>
        <taxon>Bacteria</taxon>
        <taxon>Bacillati</taxon>
        <taxon>Bacillota</taxon>
        <taxon>Bacilli</taxon>
        <taxon>Bacillales</taxon>
        <taxon>Bacillaceae</taxon>
        <taxon>Peribacillus</taxon>
    </lineage>
</organism>
<dbReference type="SUPFAM" id="SSF53822">
    <property type="entry name" value="Periplasmic binding protein-like I"/>
    <property type="match status" value="1"/>
</dbReference>
<accession>A0A941FN51</accession>
<gene>
    <name evidence="2" type="ORF">KEH51_08670</name>
</gene>
<dbReference type="Proteomes" id="UP000680045">
    <property type="component" value="Unassembled WGS sequence"/>
</dbReference>
<evidence type="ECO:0000259" key="1">
    <source>
        <dbReference type="Pfam" id="PF00532"/>
    </source>
</evidence>